<name>A0ABV2JEM6_9STRE</name>
<sequence length="241" mass="27380">MKILIPTAKEMKTGTPLSSQPLSKASQAVLEALQGCDVSDLQQLYHLKETAAQKEMERWQAMVKGSALTYPALELFNGLMYRQIAFEPTPENLAFIHRSIFITSSFYGIINALEPIAEHRLDFLNPLKVDGKTLKQFWRGSFDAFVSDTEPILSLLSSEFEEVFSSPIRKKLIRVSFFEEKNGQLKKHSTISKKARGQLITQIIQNKITEPEQLKTLTFSGFTYQEDQSDAQHLVYIKSIT</sequence>
<protein>
    <recommendedName>
        <fullName evidence="1">UPF0246 protein ABID28_000852</fullName>
    </recommendedName>
</protein>
<keyword evidence="3" id="KW-1185">Reference proteome</keyword>
<dbReference type="RefSeq" id="WP_354368388.1">
    <property type="nucleotide sequence ID" value="NZ_JBEPLN010000011.1"/>
</dbReference>
<dbReference type="Proteomes" id="UP001549037">
    <property type="component" value="Unassembled WGS sequence"/>
</dbReference>
<evidence type="ECO:0000256" key="1">
    <source>
        <dbReference type="HAMAP-Rule" id="MF_00652"/>
    </source>
</evidence>
<proteinExistence type="inferred from homology"/>
<comment type="caution">
    <text evidence="2">The sequence shown here is derived from an EMBL/GenBank/DDBJ whole genome shotgun (WGS) entry which is preliminary data.</text>
</comment>
<dbReference type="NCBIfam" id="NF002543">
    <property type="entry name" value="PRK02101.1-4"/>
    <property type="match status" value="1"/>
</dbReference>
<dbReference type="InterPro" id="IPR005583">
    <property type="entry name" value="YaaA"/>
</dbReference>
<dbReference type="Pfam" id="PF03883">
    <property type="entry name" value="H2O2_YaaD"/>
    <property type="match status" value="1"/>
</dbReference>
<evidence type="ECO:0000313" key="3">
    <source>
        <dbReference type="Proteomes" id="UP001549037"/>
    </source>
</evidence>
<comment type="similarity">
    <text evidence="1">Belongs to the UPF0246 family.</text>
</comment>
<organism evidence="2 3">
    <name type="scientific">Streptococcus porcorum</name>
    <dbReference type="NCBI Taxonomy" id="701526"/>
    <lineage>
        <taxon>Bacteria</taxon>
        <taxon>Bacillati</taxon>
        <taxon>Bacillota</taxon>
        <taxon>Bacilli</taxon>
        <taxon>Lactobacillales</taxon>
        <taxon>Streptococcaceae</taxon>
        <taxon>Streptococcus</taxon>
    </lineage>
</organism>
<dbReference type="EMBL" id="JBEPLN010000011">
    <property type="protein sequence ID" value="MET3634215.1"/>
    <property type="molecule type" value="Genomic_DNA"/>
</dbReference>
<accession>A0ABV2JEM6</accession>
<dbReference type="HAMAP" id="MF_00652">
    <property type="entry name" value="UPF0246"/>
    <property type="match status" value="1"/>
</dbReference>
<dbReference type="PANTHER" id="PTHR30283:SF4">
    <property type="entry name" value="PEROXIDE STRESS RESISTANCE PROTEIN YAAA"/>
    <property type="match status" value="1"/>
</dbReference>
<evidence type="ECO:0000313" key="2">
    <source>
        <dbReference type="EMBL" id="MET3634215.1"/>
    </source>
</evidence>
<reference evidence="2 3" key="1">
    <citation type="submission" date="2024-06" db="EMBL/GenBank/DDBJ databases">
        <title>Genomic Encyclopedia of Type Strains, Phase IV (KMG-IV): sequencing the most valuable type-strain genomes for metagenomic binning, comparative biology and taxonomic classification.</title>
        <authorList>
            <person name="Goeker M."/>
        </authorList>
    </citation>
    <scope>NUCLEOTIDE SEQUENCE [LARGE SCALE GENOMIC DNA]</scope>
    <source>
        <strain evidence="2 3">DSM 28302</strain>
    </source>
</reference>
<gene>
    <name evidence="2" type="ORF">ABID28_000852</name>
</gene>
<dbReference type="PANTHER" id="PTHR30283">
    <property type="entry name" value="PEROXIDE STRESS RESPONSE PROTEIN YAAA"/>
    <property type="match status" value="1"/>
</dbReference>